<reference evidence="2 3" key="1">
    <citation type="submission" date="2017-11" db="EMBL/GenBank/DDBJ databases">
        <title>De-novo sequencing of pomegranate (Punica granatum L.) genome.</title>
        <authorList>
            <person name="Akparov Z."/>
            <person name="Amiraslanov A."/>
            <person name="Hajiyeva S."/>
            <person name="Abbasov M."/>
            <person name="Kaur K."/>
            <person name="Hamwieh A."/>
            <person name="Solovyev V."/>
            <person name="Salamov A."/>
            <person name="Braich B."/>
            <person name="Kosarev P."/>
            <person name="Mahmoud A."/>
            <person name="Hajiyev E."/>
            <person name="Babayeva S."/>
            <person name="Izzatullayeva V."/>
            <person name="Mammadov A."/>
            <person name="Mammadov A."/>
            <person name="Sharifova S."/>
            <person name="Ojaghi J."/>
            <person name="Eynullazada K."/>
            <person name="Bayramov B."/>
            <person name="Abdulazimova A."/>
            <person name="Shahmuradov I."/>
        </authorList>
    </citation>
    <scope>NUCLEOTIDE SEQUENCE [LARGE SCALE GENOMIC DNA]</scope>
    <source>
        <strain evidence="3">cv. AG2017</strain>
        <tissue evidence="2">Leaf</tissue>
    </source>
</reference>
<evidence type="ECO:0000256" key="1">
    <source>
        <dbReference type="SAM" id="MobiDB-lite"/>
    </source>
</evidence>
<dbReference type="AlphaFoldDB" id="A0A2I0KBI3"/>
<feature type="region of interest" description="Disordered" evidence="1">
    <location>
        <begin position="72"/>
        <end position="96"/>
    </location>
</feature>
<accession>A0A2I0KBI3</accession>
<evidence type="ECO:0000313" key="2">
    <source>
        <dbReference type="EMBL" id="PKI65513.1"/>
    </source>
</evidence>
<dbReference type="EMBL" id="PGOL01000746">
    <property type="protein sequence ID" value="PKI65513.1"/>
    <property type="molecule type" value="Genomic_DNA"/>
</dbReference>
<comment type="caution">
    <text evidence="2">The sequence shown here is derived from an EMBL/GenBank/DDBJ whole genome shotgun (WGS) entry which is preliminary data.</text>
</comment>
<keyword evidence="3" id="KW-1185">Reference proteome</keyword>
<proteinExistence type="predicted"/>
<sequence length="127" mass="13764">MQFQLCPDSGTYRSARVESRYEPPITVILSQLGVQFHRPCTKRPPGASCGAVSSSGASWVRSLVSWESNGTGPVRKFHSDQPVQPRQARLPIGSASRPDCTGSGLFVPAESPDSLCHFPDSFLVFRG</sequence>
<name>A0A2I0KBI3_PUNGR</name>
<dbReference type="Proteomes" id="UP000233551">
    <property type="component" value="Unassembled WGS sequence"/>
</dbReference>
<gene>
    <name evidence="2" type="ORF">CRG98_014094</name>
</gene>
<organism evidence="2 3">
    <name type="scientific">Punica granatum</name>
    <name type="common">Pomegranate</name>
    <dbReference type="NCBI Taxonomy" id="22663"/>
    <lineage>
        <taxon>Eukaryota</taxon>
        <taxon>Viridiplantae</taxon>
        <taxon>Streptophyta</taxon>
        <taxon>Embryophyta</taxon>
        <taxon>Tracheophyta</taxon>
        <taxon>Spermatophyta</taxon>
        <taxon>Magnoliopsida</taxon>
        <taxon>eudicotyledons</taxon>
        <taxon>Gunneridae</taxon>
        <taxon>Pentapetalae</taxon>
        <taxon>rosids</taxon>
        <taxon>malvids</taxon>
        <taxon>Myrtales</taxon>
        <taxon>Lythraceae</taxon>
        <taxon>Punica</taxon>
    </lineage>
</organism>
<evidence type="ECO:0000313" key="3">
    <source>
        <dbReference type="Proteomes" id="UP000233551"/>
    </source>
</evidence>
<dbReference type="STRING" id="22663.A0A2I0KBI3"/>
<protein>
    <submittedName>
        <fullName evidence="2">Uncharacterized protein</fullName>
    </submittedName>
</protein>